<dbReference type="EMBL" id="CP043494">
    <property type="protein sequence ID" value="WNG42764.1"/>
    <property type="molecule type" value="Genomic_DNA"/>
</dbReference>
<name>A0ABY9WG50_9BACT</name>
<dbReference type="RefSeq" id="WP_395812811.1">
    <property type="nucleotide sequence ID" value="NZ_CP043494.1"/>
</dbReference>
<gene>
    <name evidence="1" type="ORF">F0U60_00605</name>
</gene>
<protein>
    <recommendedName>
        <fullName evidence="3">Lipoprotein</fullName>
    </recommendedName>
</protein>
<keyword evidence="2" id="KW-1185">Reference proteome</keyword>
<evidence type="ECO:0000313" key="2">
    <source>
        <dbReference type="Proteomes" id="UP001611383"/>
    </source>
</evidence>
<proteinExistence type="predicted"/>
<accession>A0ABY9WG50</accession>
<dbReference type="PROSITE" id="PS51257">
    <property type="entry name" value="PROKAR_LIPOPROTEIN"/>
    <property type="match status" value="1"/>
</dbReference>
<evidence type="ECO:0008006" key="3">
    <source>
        <dbReference type="Google" id="ProtNLM"/>
    </source>
</evidence>
<reference evidence="1 2" key="1">
    <citation type="submission" date="2019-08" db="EMBL/GenBank/DDBJ databases">
        <title>Archangium and Cystobacter genomes.</title>
        <authorList>
            <person name="Chen I.-C.K."/>
            <person name="Wielgoss S."/>
        </authorList>
    </citation>
    <scope>NUCLEOTIDE SEQUENCE [LARGE SCALE GENOMIC DNA]</scope>
    <source>
        <strain evidence="1 2">Cbm 6</strain>
    </source>
</reference>
<dbReference type="Proteomes" id="UP001611383">
    <property type="component" value="Chromosome"/>
</dbReference>
<evidence type="ECO:0000313" key="1">
    <source>
        <dbReference type="EMBL" id="WNG42764.1"/>
    </source>
</evidence>
<sequence length="696" mass="75521">MRTGHLLLLLVALVLLLGGCATRPPRGSLLSGFGTHAAAGSAGGFLSRQTDTLQGAPEASGQEVDARPGQSSGQEVLAPFLACTSPAEFIELQHQVDMPWLVEGLDDWSAVRLGALGPLRSEAGARILNRKRAAFLVTATREYGAARAELFALFLLHSAFTNDLHEVLTLLARDKQLGETVGRMGHVREALRQRGLHLSDYVDRPERLGDVARGLASAAHEALSTSELRRGALAMKYSVQRGHLPPPYQAALDEVERAEMAAAFSPDSVALGSFDALTLGVPLGFYNLVAGTCHGVYSLSQGKYEHATRELSAAAVLVSLYAGGKGVRRLSEARVTTSAPWLRVGRLQVPELGFEGLAQVTERLWARLGGDGLRELARYLQANREAALLVYERGEAGAMALHEARGDVARAQVWLSEAKRPERSGSAPTKASAGKSLGGMASLVDEAAGLSREVVETKLAHAELDSAGPRLSGNVAVLEKQRPSLKAPPMEAQGHPLWSEYVSYWETRLAELKQGKPVKPPLAWAGYEPMRGLFARGLAFERTMVALLRADAALPRAQRRFLKDFNQPHIETSVGVTKPGTPGVRFADVLVIEEQPLPSQQPRVETFSFKSRDLSLLGEEALVARMKADASEALRYYGKTLDIRRRALELRGTQVEVHRVRLIYEGGALQPRSSRLRERAVQRAEAEIKGVEVLFQ</sequence>
<organism evidence="1 2">
    <name type="scientific">Archangium minus</name>
    <dbReference type="NCBI Taxonomy" id="83450"/>
    <lineage>
        <taxon>Bacteria</taxon>
        <taxon>Pseudomonadati</taxon>
        <taxon>Myxococcota</taxon>
        <taxon>Myxococcia</taxon>
        <taxon>Myxococcales</taxon>
        <taxon>Cystobacterineae</taxon>
        <taxon>Archangiaceae</taxon>
        <taxon>Archangium</taxon>
    </lineage>
</organism>